<keyword evidence="3 8" id="KW-0732">Signal</keyword>
<evidence type="ECO:0000259" key="11">
    <source>
        <dbReference type="Pfam" id="PF17766"/>
    </source>
</evidence>
<dbReference type="PROSITE" id="PS51892">
    <property type="entry name" value="SUBTILASE"/>
    <property type="match status" value="1"/>
</dbReference>
<dbReference type="Gene3D" id="3.40.50.200">
    <property type="entry name" value="Peptidase S8/S53 domain"/>
    <property type="match status" value="1"/>
</dbReference>
<evidence type="ECO:0000256" key="7">
    <source>
        <dbReference type="PROSITE-ProRule" id="PRU01240"/>
    </source>
</evidence>
<keyword evidence="2 7" id="KW-0645">Protease</keyword>
<dbReference type="PROSITE" id="PS00138">
    <property type="entry name" value="SUBTILASE_SER"/>
    <property type="match status" value="1"/>
</dbReference>
<dbReference type="InterPro" id="IPR023828">
    <property type="entry name" value="Peptidase_S8_Ser-AS"/>
</dbReference>
<dbReference type="ExpressionAtlas" id="A0A3L6FX11">
    <property type="expression patterns" value="baseline and differential"/>
</dbReference>
<feature type="domain" description="Peptidase S8/S53" evidence="9">
    <location>
        <begin position="148"/>
        <end position="591"/>
    </location>
</feature>
<dbReference type="Gene3D" id="3.30.70.80">
    <property type="entry name" value="Peptidase S8 propeptide/proteinase inhibitor I9"/>
    <property type="match status" value="1"/>
</dbReference>
<evidence type="ECO:0000256" key="6">
    <source>
        <dbReference type="PIRSR" id="PIRSR615500-1"/>
    </source>
</evidence>
<dbReference type="SUPFAM" id="SSF52743">
    <property type="entry name" value="Subtilisin-like"/>
    <property type="match status" value="1"/>
</dbReference>
<dbReference type="Proteomes" id="UP000251960">
    <property type="component" value="Chromosome 2"/>
</dbReference>
<evidence type="ECO:0000256" key="1">
    <source>
        <dbReference type="ARBA" id="ARBA00011073"/>
    </source>
</evidence>
<feature type="domain" description="Subtilisin-like protease fibronectin type-III" evidence="11">
    <location>
        <begin position="675"/>
        <end position="773"/>
    </location>
</feature>
<proteinExistence type="inferred from homology"/>
<dbReference type="InterPro" id="IPR045051">
    <property type="entry name" value="SBT"/>
</dbReference>
<evidence type="ECO:0000259" key="9">
    <source>
        <dbReference type="Pfam" id="PF00082"/>
    </source>
</evidence>
<feature type="chain" id="PRO_5017973372" evidence="8">
    <location>
        <begin position="25"/>
        <end position="778"/>
    </location>
</feature>
<feature type="domain" description="Inhibitor I9" evidence="10">
    <location>
        <begin position="44"/>
        <end position="123"/>
    </location>
</feature>
<dbReference type="Gene3D" id="2.60.40.2310">
    <property type="match status" value="1"/>
</dbReference>
<dbReference type="InterPro" id="IPR000209">
    <property type="entry name" value="Peptidase_S8/S53_dom"/>
</dbReference>
<dbReference type="CDD" id="cd04852">
    <property type="entry name" value="Peptidases_S8_3"/>
    <property type="match status" value="1"/>
</dbReference>
<evidence type="ECO:0000256" key="2">
    <source>
        <dbReference type="ARBA" id="ARBA00022670"/>
    </source>
</evidence>
<dbReference type="PROSITE" id="PS00137">
    <property type="entry name" value="SUBTILASE_HIS"/>
    <property type="match status" value="1"/>
</dbReference>
<dbReference type="FunFam" id="3.40.50.200:FF:000006">
    <property type="entry name" value="Subtilisin-like protease SBT1.5"/>
    <property type="match status" value="1"/>
</dbReference>
<dbReference type="PRINTS" id="PR00723">
    <property type="entry name" value="SUBTILISIN"/>
</dbReference>
<feature type="active site" description="Charge relay system" evidence="6 7">
    <location>
        <position position="550"/>
    </location>
</feature>
<evidence type="ECO:0000256" key="8">
    <source>
        <dbReference type="SAM" id="SignalP"/>
    </source>
</evidence>
<organism evidence="12">
    <name type="scientific">Zea mays</name>
    <name type="common">Maize</name>
    <dbReference type="NCBI Taxonomy" id="4577"/>
    <lineage>
        <taxon>Eukaryota</taxon>
        <taxon>Viridiplantae</taxon>
        <taxon>Streptophyta</taxon>
        <taxon>Embryophyta</taxon>
        <taxon>Tracheophyta</taxon>
        <taxon>Spermatophyta</taxon>
        <taxon>Magnoliopsida</taxon>
        <taxon>Liliopsida</taxon>
        <taxon>Poales</taxon>
        <taxon>Poaceae</taxon>
        <taxon>PACMAD clade</taxon>
        <taxon>Panicoideae</taxon>
        <taxon>Andropogonodae</taxon>
        <taxon>Andropogoneae</taxon>
        <taxon>Tripsacinae</taxon>
        <taxon>Zea</taxon>
    </lineage>
</organism>
<comment type="caution">
    <text evidence="12">The sequence shown here is derived from an EMBL/GenBank/DDBJ whole genome shotgun (WGS) entry which is preliminary data.</text>
</comment>
<dbReference type="InterPro" id="IPR037045">
    <property type="entry name" value="S8pro/Inhibitor_I9_sf"/>
</dbReference>
<dbReference type="EMBL" id="NCVQ01000003">
    <property type="protein sequence ID" value="PWZ37800.1"/>
    <property type="molecule type" value="Genomic_DNA"/>
</dbReference>
<name>A0A3L6FX11_MAIZE</name>
<dbReference type="PANTHER" id="PTHR10795">
    <property type="entry name" value="PROPROTEIN CONVERTASE SUBTILISIN/KEXIN"/>
    <property type="match status" value="1"/>
</dbReference>
<dbReference type="CDD" id="cd02120">
    <property type="entry name" value="PA_subtilisin_like"/>
    <property type="match status" value="1"/>
</dbReference>
<dbReference type="InterPro" id="IPR034197">
    <property type="entry name" value="Peptidases_S8_3"/>
</dbReference>
<dbReference type="InterPro" id="IPR036852">
    <property type="entry name" value="Peptidase_S8/S53_dom_sf"/>
</dbReference>
<dbReference type="InterPro" id="IPR010259">
    <property type="entry name" value="S8pro/Inhibitor_I9"/>
</dbReference>
<reference evidence="12" key="1">
    <citation type="journal article" date="2018" name="Nat. Genet.">
        <title>Extensive intraspecific gene order and gene structural variations between Mo17 and other maize genomes.</title>
        <authorList>
            <person name="Sun S."/>
            <person name="Zhou Y."/>
            <person name="Chen J."/>
            <person name="Shi J."/>
            <person name="Zhao H."/>
            <person name="Zhao H."/>
            <person name="Song W."/>
            <person name="Zhang M."/>
            <person name="Cui Y."/>
            <person name="Dong X."/>
            <person name="Liu H."/>
            <person name="Ma X."/>
            <person name="Jiao Y."/>
            <person name="Wang B."/>
            <person name="Wei X."/>
            <person name="Stein J.C."/>
            <person name="Glaubitz J.C."/>
            <person name="Lu F."/>
            <person name="Yu G."/>
            <person name="Liang C."/>
            <person name="Fengler K."/>
            <person name="Li B."/>
            <person name="Rafalski A."/>
            <person name="Schnable P.S."/>
            <person name="Ware D.H."/>
            <person name="Buckler E.S."/>
            <person name="Lai J."/>
        </authorList>
    </citation>
    <scope>NUCLEOTIDE SEQUENCE [LARGE SCALE GENOMIC DNA]</scope>
    <source>
        <tissue evidence="12">Seedling</tissue>
    </source>
</reference>
<dbReference type="Pfam" id="PF05922">
    <property type="entry name" value="Inhibitor_I9"/>
    <property type="match status" value="1"/>
</dbReference>
<dbReference type="Pfam" id="PF17766">
    <property type="entry name" value="fn3_6"/>
    <property type="match status" value="1"/>
</dbReference>
<comment type="similarity">
    <text evidence="1 7">Belongs to the peptidase S8 family.</text>
</comment>
<dbReference type="AlphaFoldDB" id="A0A3L6FX11"/>
<keyword evidence="4 7" id="KW-0378">Hydrolase</keyword>
<evidence type="ECO:0000259" key="10">
    <source>
        <dbReference type="Pfam" id="PF05922"/>
    </source>
</evidence>
<gene>
    <name evidence="12" type="primary">SBT1.7_6</name>
    <name evidence="12" type="ORF">Zm00014a_030118</name>
</gene>
<dbReference type="InterPro" id="IPR041469">
    <property type="entry name" value="Subtilisin-like_FN3"/>
</dbReference>
<protein>
    <submittedName>
        <fullName evidence="12">Subtilisin-like protease SBT1.7</fullName>
    </submittedName>
</protein>
<accession>A0A3L6FX11</accession>
<feature type="active site" description="Charge relay system" evidence="6 7">
    <location>
        <position position="157"/>
    </location>
</feature>
<evidence type="ECO:0000256" key="3">
    <source>
        <dbReference type="ARBA" id="ARBA00022729"/>
    </source>
</evidence>
<evidence type="ECO:0000256" key="5">
    <source>
        <dbReference type="ARBA" id="ARBA00022825"/>
    </source>
</evidence>
<dbReference type="GO" id="GO:0006508">
    <property type="term" value="P:proteolysis"/>
    <property type="evidence" value="ECO:0007669"/>
    <property type="project" value="UniProtKB-KW"/>
</dbReference>
<dbReference type="Pfam" id="PF00082">
    <property type="entry name" value="Peptidase_S8"/>
    <property type="match status" value="1"/>
</dbReference>
<dbReference type="InterPro" id="IPR015500">
    <property type="entry name" value="Peptidase_S8_subtilisin-rel"/>
</dbReference>
<dbReference type="InterPro" id="IPR022398">
    <property type="entry name" value="Peptidase_S8_His-AS"/>
</dbReference>
<evidence type="ECO:0000256" key="4">
    <source>
        <dbReference type="ARBA" id="ARBA00022801"/>
    </source>
</evidence>
<evidence type="ECO:0000313" key="12">
    <source>
        <dbReference type="EMBL" id="PWZ37800.1"/>
    </source>
</evidence>
<dbReference type="GO" id="GO:0004252">
    <property type="term" value="F:serine-type endopeptidase activity"/>
    <property type="evidence" value="ECO:0007669"/>
    <property type="project" value="UniProtKB-UniRule"/>
</dbReference>
<sequence>MATTITRLLHHLALLLLVVQFADAVFVPKTKNYAVLKPQSWGTTYIVHANFLAKPPHFGSLKEWYRSMVTTHASSTRAASSSSILYTYDTVMHGFAVQLTGDEARLMSSAPGVIGVYEDRVLYPQTTRSPGFMGLEPGNGAWKQTDFGDGVIIGFIDGGIWPESASFNDSGLGPVRSGWRGKCVDAHGFDANLCNNKLVGAKAFSAAADAVAGRKSRGVPSPRDKDGHGTHVASTAAGAEVRNASLYAFSQGTARGMAPKARIAMYKACSENGCMHADIVAAVDAAVKDGVDIISISLGRSFPIAFHDDVLAVALFGAERKGVFVVVAGGNAGPQAARVVNSAPWMTTVGAATVDRLFPAHLTLGNGVVLAGQSLYTMHAKGTPMIPLVSTDGINSWTPDTVMGKIVVCMFGASDADGILLQNAGGAGIVDVDSYEWSRDGSALYSFTLPGLTLSYTAGEKLRAYMVSVPYPVASLSFGCETVISRKNRAPVVAGFSSRGPNPAAPELLKPDVVAPGVNILAAWSGDAPLAGVFVPDGRRANYNIISGTSMACPHVAGIAALIKKKHPSWTPAMVRSALMTTAGTVDNRGGHILDNGHTDTLGRTDNVRVATPLVAGAGHVHPDLALDPGLVYDAGERDYVDFLCALNYTAEQMRRFVPDFVKCTGTLAGGPAGLNYPSFVVAFDSRTDVVRTLTRTVTKVSEEAEVYTATVVAPEHVKVTVTPTTLEFKEHMETRSYSVEFRNEAGWHREAGWDFGQITWANGKHKVRSPVAFQWKN</sequence>
<feature type="signal peptide" evidence="8">
    <location>
        <begin position="1"/>
        <end position="24"/>
    </location>
</feature>
<dbReference type="Gene3D" id="3.50.30.30">
    <property type="match status" value="1"/>
</dbReference>
<keyword evidence="5 7" id="KW-0720">Serine protease</keyword>
<feature type="active site" description="Charge relay system" evidence="6 7">
    <location>
        <position position="228"/>
    </location>
</feature>